<dbReference type="EMBL" id="NAJN01001664">
    <property type="protein sequence ID" value="TKA61868.1"/>
    <property type="molecule type" value="Genomic_DNA"/>
</dbReference>
<accession>A0A4U0WHD8</accession>
<proteinExistence type="inferred from homology"/>
<feature type="region of interest" description="Disordered" evidence="9">
    <location>
        <begin position="183"/>
        <end position="261"/>
    </location>
</feature>
<keyword evidence="8" id="KW-0539">Nucleus</keyword>
<dbReference type="STRING" id="331657.A0A4U0WHD8"/>
<dbReference type="Pfam" id="PF08528">
    <property type="entry name" value="Whi5"/>
    <property type="match status" value="1"/>
</dbReference>
<evidence type="ECO:0000256" key="5">
    <source>
        <dbReference type="ARBA" id="ARBA00022491"/>
    </source>
</evidence>
<evidence type="ECO:0000256" key="2">
    <source>
        <dbReference type="ARBA" id="ARBA00004496"/>
    </source>
</evidence>
<dbReference type="InterPro" id="IPR013734">
    <property type="entry name" value="TF_Nrm1/Whi5"/>
</dbReference>
<dbReference type="AlphaFoldDB" id="A0A4U0WHD8"/>
<dbReference type="GO" id="GO:0005737">
    <property type="term" value="C:cytoplasm"/>
    <property type="evidence" value="ECO:0007669"/>
    <property type="project" value="UniProtKB-SubCell"/>
</dbReference>
<evidence type="ECO:0000256" key="7">
    <source>
        <dbReference type="ARBA" id="ARBA00023163"/>
    </source>
</evidence>
<dbReference type="Proteomes" id="UP000308768">
    <property type="component" value="Unassembled WGS sequence"/>
</dbReference>
<evidence type="ECO:0000313" key="10">
    <source>
        <dbReference type="EMBL" id="TKA61868.1"/>
    </source>
</evidence>
<feature type="compositionally biased region" description="Low complexity" evidence="9">
    <location>
        <begin position="333"/>
        <end position="346"/>
    </location>
</feature>
<evidence type="ECO:0000256" key="1">
    <source>
        <dbReference type="ARBA" id="ARBA00004123"/>
    </source>
</evidence>
<dbReference type="OrthoDB" id="2163387at2759"/>
<keyword evidence="4" id="KW-0963">Cytoplasm</keyword>
<reference evidence="10 11" key="1">
    <citation type="submission" date="2017-03" db="EMBL/GenBank/DDBJ databases">
        <title>Genomes of endolithic fungi from Antarctica.</title>
        <authorList>
            <person name="Coleine C."/>
            <person name="Masonjones S."/>
            <person name="Stajich J.E."/>
        </authorList>
    </citation>
    <scope>NUCLEOTIDE SEQUENCE [LARGE SCALE GENOMIC DNA]</scope>
    <source>
        <strain evidence="10 11">CCFEE 5187</strain>
    </source>
</reference>
<evidence type="ECO:0000313" key="11">
    <source>
        <dbReference type="Proteomes" id="UP000308768"/>
    </source>
</evidence>
<feature type="region of interest" description="Disordered" evidence="9">
    <location>
        <begin position="323"/>
        <end position="364"/>
    </location>
</feature>
<evidence type="ECO:0000256" key="9">
    <source>
        <dbReference type="SAM" id="MobiDB-lite"/>
    </source>
</evidence>
<feature type="compositionally biased region" description="Polar residues" evidence="9">
    <location>
        <begin position="205"/>
        <end position="218"/>
    </location>
</feature>
<comment type="caution">
    <text evidence="10">The sequence shown here is derived from an EMBL/GenBank/DDBJ whole genome shotgun (WGS) entry which is preliminary data.</text>
</comment>
<comment type="subcellular location">
    <subcellularLocation>
        <location evidence="2">Cytoplasm</location>
    </subcellularLocation>
    <subcellularLocation>
        <location evidence="1">Nucleus</location>
    </subcellularLocation>
</comment>
<keyword evidence="11" id="KW-1185">Reference proteome</keyword>
<keyword evidence="7" id="KW-0804">Transcription</keyword>
<evidence type="ECO:0000256" key="3">
    <source>
        <dbReference type="ARBA" id="ARBA00006922"/>
    </source>
</evidence>
<evidence type="ECO:0000256" key="4">
    <source>
        <dbReference type="ARBA" id="ARBA00022490"/>
    </source>
</evidence>
<evidence type="ECO:0000256" key="6">
    <source>
        <dbReference type="ARBA" id="ARBA00023015"/>
    </source>
</evidence>
<feature type="region of interest" description="Disordered" evidence="9">
    <location>
        <begin position="35"/>
        <end position="112"/>
    </location>
</feature>
<comment type="similarity">
    <text evidence="3">Belongs to the WHI5/NRM1 family.</text>
</comment>
<feature type="compositionally biased region" description="Low complexity" evidence="9">
    <location>
        <begin position="43"/>
        <end position="56"/>
    </location>
</feature>
<evidence type="ECO:0000256" key="8">
    <source>
        <dbReference type="ARBA" id="ARBA00023242"/>
    </source>
</evidence>
<name>A0A4U0WHD8_9PEZI</name>
<organism evidence="10 11">
    <name type="scientific">Cryomyces minteri</name>
    <dbReference type="NCBI Taxonomy" id="331657"/>
    <lineage>
        <taxon>Eukaryota</taxon>
        <taxon>Fungi</taxon>
        <taxon>Dikarya</taxon>
        <taxon>Ascomycota</taxon>
        <taxon>Pezizomycotina</taxon>
        <taxon>Dothideomycetes</taxon>
        <taxon>Dothideomycetes incertae sedis</taxon>
        <taxon>Cryomyces</taxon>
    </lineage>
</organism>
<dbReference type="GO" id="GO:0005634">
    <property type="term" value="C:nucleus"/>
    <property type="evidence" value="ECO:0007669"/>
    <property type="project" value="UniProtKB-SubCell"/>
</dbReference>
<protein>
    <submittedName>
        <fullName evidence="10">Uncharacterized protein</fullName>
    </submittedName>
</protein>
<dbReference type="PANTHER" id="PTHR40468">
    <property type="entry name" value="YALI0A15257P"/>
    <property type="match status" value="1"/>
</dbReference>
<sequence>MTRTLQNRLALANVKIKHGWEDLSIDIIEPQIEQQLRRKRPASSTDTVSDTSSSISDRCHPTGGYGSSPLTAPIFSDELGRSGSSQHHHKRVKYQPTFKHPASSSHTRSKVRTSIGFTSEWKSAYRLPESSPIYHNRHAHFATSHVPHLSFISEGSTIADETMSPIHSEDDDDDLPVSSFQLSSAQIHSSPPRTPTPGVARSSRLRQGSANVPMSRTPRTGRDGADLLVYFGASPSPIRPTTNGRMEAPSTPPSKHTPLPSSIMTTPGDGGGGGFFGLNTPQTNFNFADFVNVTPSPAQGAWTRTPATAKTPMAVREARRRLNFDSLLPPGPTSGSSPSMSNIGKSPDGKGKRSSMEFGGELVS</sequence>
<dbReference type="PANTHER" id="PTHR40468:SF1">
    <property type="entry name" value="TOPOISOMERASE I DAMAGE AFFECTED PROTEIN 11"/>
    <property type="match status" value="1"/>
</dbReference>
<keyword evidence="5" id="KW-0678">Repressor</keyword>
<keyword evidence="6" id="KW-0805">Transcription regulation</keyword>
<gene>
    <name evidence="10" type="ORF">B0A49_10389</name>
</gene>